<dbReference type="Proteomes" id="UP001500689">
    <property type="component" value="Unassembled WGS sequence"/>
</dbReference>
<reference evidence="2" key="1">
    <citation type="journal article" date="2019" name="Int. J. Syst. Evol. Microbiol.">
        <title>The Global Catalogue of Microorganisms (GCM) 10K type strain sequencing project: providing services to taxonomists for standard genome sequencing and annotation.</title>
        <authorList>
            <consortium name="The Broad Institute Genomics Platform"/>
            <consortium name="The Broad Institute Genome Sequencing Center for Infectious Disease"/>
            <person name="Wu L."/>
            <person name="Ma J."/>
        </authorList>
    </citation>
    <scope>NUCLEOTIDE SEQUENCE [LARGE SCALE GENOMIC DNA]</scope>
    <source>
        <strain evidence="2">JCM 16898</strain>
    </source>
</reference>
<evidence type="ECO:0000313" key="2">
    <source>
        <dbReference type="Proteomes" id="UP001500689"/>
    </source>
</evidence>
<protein>
    <submittedName>
        <fullName evidence="1">Uncharacterized protein</fullName>
    </submittedName>
</protein>
<dbReference type="EMBL" id="BAAAZN010000005">
    <property type="protein sequence ID" value="GAA3543278.1"/>
    <property type="molecule type" value="Genomic_DNA"/>
</dbReference>
<accession>A0ABP6VZD6</accession>
<gene>
    <name evidence="1" type="ORF">GCM10022222_28710</name>
</gene>
<organism evidence="1 2">
    <name type="scientific">Amycolatopsis ultiminotia</name>
    <dbReference type="NCBI Taxonomy" id="543629"/>
    <lineage>
        <taxon>Bacteria</taxon>
        <taxon>Bacillati</taxon>
        <taxon>Actinomycetota</taxon>
        <taxon>Actinomycetes</taxon>
        <taxon>Pseudonocardiales</taxon>
        <taxon>Pseudonocardiaceae</taxon>
        <taxon>Amycolatopsis</taxon>
    </lineage>
</organism>
<sequence length="48" mass="5028">MATAVIADAVRTPPGLPIDPIGRTGRQPLCECGGTANATLIERLKEPR</sequence>
<name>A0ABP6VZD6_9PSEU</name>
<keyword evidence="2" id="KW-1185">Reference proteome</keyword>
<proteinExistence type="predicted"/>
<dbReference type="RefSeq" id="WP_344859690.1">
    <property type="nucleotide sequence ID" value="NZ_BAAAZN010000005.1"/>
</dbReference>
<comment type="caution">
    <text evidence="1">The sequence shown here is derived from an EMBL/GenBank/DDBJ whole genome shotgun (WGS) entry which is preliminary data.</text>
</comment>
<evidence type="ECO:0000313" key="1">
    <source>
        <dbReference type="EMBL" id="GAA3543278.1"/>
    </source>
</evidence>